<evidence type="ECO:0000313" key="1">
    <source>
        <dbReference type="Proteomes" id="UP000095281"/>
    </source>
</evidence>
<dbReference type="Proteomes" id="UP000095281">
    <property type="component" value="Unplaced"/>
</dbReference>
<keyword evidence="1" id="KW-1185">Reference proteome</keyword>
<accession>A0A1I8B4E7</accession>
<dbReference type="WBParaSite" id="MhA1_Contig1369.frz3.gene1">
    <property type="protein sequence ID" value="MhA1_Contig1369.frz3.gene1"/>
    <property type="gene ID" value="MhA1_Contig1369.frz3.gene1"/>
</dbReference>
<name>A0A1I8B4E7_MELHA</name>
<reference evidence="2" key="1">
    <citation type="submission" date="2016-11" db="UniProtKB">
        <authorList>
            <consortium name="WormBaseParasite"/>
        </authorList>
    </citation>
    <scope>IDENTIFICATION</scope>
</reference>
<dbReference type="AlphaFoldDB" id="A0A1I8B4E7"/>
<sequence>MIPDTRVFHAERKRALDIAKDFEKRYGNEIIYNFELTDRQKIKWVNALIANVPLLIYPYAKEQSLDSIDDTYILFIRREGLYNRDNIN</sequence>
<protein>
    <submittedName>
        <fullName evidence="2">GST N-terminal domain-containing protein</fullName>
    </submittedName>
</protein>
<evidence type="ECO:0000313" key="2">
    <source>
        <dbReference type="WBParaSite" id="MhA1_Contig1369.frz3.gene1"/>
    </source>
</evidence>
<proteinExistence type="predicted"/>
<organism evidence="1 2">
    <name type="scientific">Meloidogyne hapla</name>
    <name type="common">Root-knot nematode worm</name>
    <dbReference type="NCBI Taxonomy" id="6305"/>
    <lineage>
        <taxon>Eukaryota</taxon>
        <taxon>Metazoa</taxon>
        <taxon>Ecdysozoa</taxon>
        <taxon>Nematoda</taxon>
        <taxon>Chromadorea</taxon>
        <taxon>Rhabditida</taxon>
        <taxon>Tylenchina</taxon>
        <taxon>Tylenchomorpha</taxon>
        <taxon>Tylenchoidea</taxon>
        <taxon>Meloidogynidae</taxon>
        <taxon>Meloidogyninae</taxon>
        <taxon>Meloidogyne</taxon>
    </lineage>
</organism>